<accession>A0ABT9MFI5</accession>
<sequence length="197" mass="21396">MRASPLLLLALPASLIGLWALYTRSAPQEGGQVGFKVPVSNVAVLNKPELAAQTLRYGLRDYTHWSMNEGGEYHQYEFGGAATWALGTIVDEGEITQLMFTFERRNPTATAWQFDAPGYTGEVQDPNGKAVFPELRGKLEEATLKRVIASSVDANPDLAFIAMKDAVAGACPDPVANLRGFTRVGTWVVIDHGEDLS</sequence>
<dbReference type="RefSeq" id="WP_307467279.1">
    <property type="nucleotide sequence ID" value="NZ_JAURUR010000011.1"/>
</dbReference>
<comment type="caution">
    <text evidence="1">The sequence shown here is derived from an EMBL/GenBank/DDBJ whole genome shotgun (WGS) entry which is preliminary data.</text>
</comment>
<evidence type="ECO:0008006" key="3">
    <source>
        <dbReference type="Google" id="ProtNLM"/>
    </source>
</evidence>
<name>A0ABT9MFI5_9DEIO</name>
<dbReference type="Proteomes" id="UP001232163">
    <property type="component" value="Unassembled WGS sequence"/>
</dbReference>
<gene>
    <name evidence="1" type="ORF">QO006_002811</name>
</gene>
<reference evidence="1 2" key="1">
    <citation type="submission" date="2023-07" db="EMBL/GenBank/DDBJ databases">
        <title>Genomic Encyclopedia of Type Strains, Phase IV (KMG-IV): sequencing the most valuable type-strain genomes for metagenomic binning, comparative biology and taxonomic classification.</title>
        <authorList>
            <person name="Goeker M."/>
        </authorList>
    </citation>
    <scope>NUCLEOTIDE SEQUENCE [LARGE SCALE GENOMIC DNA]</scope>
    <source>
        <strain evidence="1 2">NIO-1023</strain>
    </source>
</reference>
<proteinExistence type="predicted"/>
<protein>
    <recommendedName>
        <fullName evidence="3">DUF3047 domain-containing protein</fullName>
    </recommendedName>
</protein>
<evidence type="ECO:0000313" key="1">
    <source>
        <dbReference type="EMBL" id="MDP9765360.1"/>
    </source>
</evidence>
<keyword evidence="2" id="KW-1185">Reference proteome</keyword>
<organism evidence="1 2">
    <name type="scientific">Deinococcus enclensis</name>
    <dbReference type="NCBI Taxonomy" id="1049582"/>
    <lineage>
        <taxon>Bacteria</taxon>
        <taxon>Thermotogati</taxon>
        <taxon>Deinococcota</taxon>
        <taxon>Deinococci</taxon>
        <taxon>Deinococcales</taxon>
        <taxon>Deinococcaceae</taxon>
        <taxon>Deinococcus</taxon>
    </lineage>
</organism>
<dbReference type="EMBL" id="JAURUR010000011">
    <property type="protein sequence ID" value="MDP9765360.1"/>
    <property type="molecule type" value="Genomic_DNA"/>
</dbReference>
<evidence type="ECO:0000313" key="2">
    <source>
        <dbReference type="Proteomes" id="UP001232163"/>
    </source>
</evidence>